<dbReference type="RefSeq" id="WP_285187598.1">
    <property type="nucleotide sequence ID" value="NZ_CP126981.1"/>
</dbReference>
<proteinExistence type="predicted"/>
<evidence type="ECO:0000313" key="3">
    <source>
        <dbReference type="EMBL" id="WIM87729.1"/>
    </source>
</evidence>
<accession>A0ABY8W1R7</accession>
<evidence type="ECO:0000313" key="4">
    <source>
        <dbReference type="Proteomes" id="UP001236585"/>
    </source>
</evidence>
<gene>
    <name evidence="3" type="ORF">PT015_23345</name>
</gene>
<reference evidence="3 4" key="1">
    <citation type="journal article" date="2023" name="Microbiol. Resour. Announc.">
        <title>Complete Genome Sequence of Mycobacterium wuenschmanii, a novel Nontuberculous Mycobacterium Isolated from a captive population of Amazon Milk Frogs.</title>
        <authorList>
            <person name="Hicks J."/>
            <person name="Zeineldin M."/>
            <person name="Ward H."/>
            <person name="Wuenschmann A."/>
            <person name="Camp P."/>
            <person name="Farrell D."/>
            <person name="Lehman K."/>
            <person name="Thacker T."/>
            <person name="Cuthbert E."/>
        </authorList>
    </citation>
    <scope>NUCLEOTIDE SEQUENCE [LARGE SCALE GENOMIC DNA]</scope>
    <source>
        <strain evidence="3 4">Wuenschmanii</strain>
    </source>
</reference>
<keyword evidence="4" id="KW-1185">Reference proteome</keyword>
<protein>
    <submittedName>
        <fullName evidence="3">DUF732 domain-containing protein</fullName>
    </submittedName>
</protein>
<feature type="signal peptide" evidence="1">
    <location>
        <begin position="1"/>
        <end position="20"/>
    </location>
</feature>
<feature type="domain" description="DUF732" evidence="2">
    <location>
        <begin position="24"/>
        <end position="91"/>
    </location>
</feature>
<keyword evidence="1" id="KW-0732">Signal</keyword>
<dbReference type="Proteomes" id="UP001236585">
    <property type="component" value="Chromosome"/>
</dbReference>
<evidence type="ECO:0000259" key="2">
    <source>
        <dbReference type="Pfam" id="PF05305"/>
    </source>
</evidence>
<organism evidence="3 4">
    <name type="scientific">Candidatus Mycobacterium wuenschmannii</name>
    <dbReference type="NCBI Taxonomy" id="3027808"/>
    <lineage>
        <taxon>Bacteria</taxon>
        <taxon>Bacillati</taxon>
        <taxon>Actinomycetota</taxon>
        <taxon>Actinomycetes</taxon>
        <taxon>Mycobacteriales</taxon>
        <taxon>Mycobacteriaceae</taxon>
        <taxon>Mycobacterium</taxon>
    </lineage>
</organism>
<name>A0ABY8W1R7_9MYCO</name>
<dbReference type="InterPro" id="IPR007969">
    <property type="entry name" value="DUF732"/>
</dbReference>
<sequence length="104" mass="10603">MKLVAFLCALAVGAAPLAHADDGDAAYLSGVQSVGVPAGLPATNAAYGRQLCDRLPAVAFDPLVAAVNQENAGLNMHQSALVIGAAVANFCLERSNLLPQTLPY</sequence>
<evidence type="ECO:0000256" key="1">
    <source>
        <dbReference type="SAM" id="SignalP"/>
    </source>
</evidence>
<dbReference type="EMBL" id="CP126981">
    <property type="protein sequence ID" value="WIM87729.1"/>
    <property type="molecule type" value="Genomic_DNA"/>
</dbReference>
<feature type="chain" id="PRO_5045859167" evidence="1">
    <location>
        <begin position="21"/>
        <end position="104"/>
    </location>
</feature>
<dbReference type="Pfam" id="PF05305">
    <property type="entry name" value="DUF732"/>
    <property type="match status" value="1"/>
</dbReference>